<dbReference type="InterPro" id="IPR011004">
    <property type="entry name" value="Trimer_LpxA-like_sf"/>
</dbReference>
<accession>A0A3S1AIA7</accession>
<evidence type="ECO:0000256" key="2">
    <source>
        <dbReference type="ARBA" id="ARBA00022737"/>
    </source>
</evidence>
<dbReference type="Proteomes" id="UP000271624">
    <property type="component" value="Unassembled WGS sequence"/>
</dbReference>
<comment type="caution">
    <text evidence="3">The sequence shown here is derived from an EMBL/GenBank/DDBJ whole genome shotgun (WGS) entry which is preliminary data.</text>
</comment>
<evidence type="ECO:0008006" key="5">
    <source>
        <dbReference type="Google" id="ProtNLM"/>
    </source>
</evidence>
<dbReference type="SUPFAM" id="SSF51161">
    <property type="entry name" value="Trimeric LpxA-like enzymes"/>
    <property type="match status" value="2"/>
</dbReference>
<dbReference type="InterPro" id="IPR001451">
    <property type="entry name" value="Hexapep"/>
</dbReference>
<protein>
    <recommendedName>
        <fullName evidence="5">Transferase</fullName>
    </recommendedName>
</protein>
<dbReference type="CDD" id="cd04647">
    <property type="entry name" value="LbH_MAT_like"/>
    <property type="match status" value="1"/>
</dbReference>
<sequence length="247" mass="26865">MNTLHNNLKNNFKSKLQHYVEIIVTTLLMSVPLRIIGSNLRTSVYRLIFAEIGQKVYIQDSVEFIGTQNIDIGNFVRIHRGTHIDASGHENNRISFGSEVEIQQGVNFQALNDTQIIIDNDVLLGPYVSIAGPGNIRIGKSCMIAAKSGIYANNHIFSDLTIDIALQGVTRKGIVIEDDCWLGHGVTVLDGVIIGKGSVIGAGSVVTKDIPPYSVAVGIPARVIKNRRANAEQTLQPGVLATNLVRE</sequence>
<name>A0A3S1AIA7_9CYAN</name>
<reference evidence="3" key="1">
    <citation type="submission" date="2018-12" db="EMBL/GenBank/DDBJ databases">
        <authorList>
            <person name="Will S."/>
            <person name="Neumann-Schaal M."/>
            <person name="Henke P."/>
        </authorList>
    </citation>
    <scope>NUCLEOTIDE SEQUENCE</scope>
    <source>
        <strain evidence="3">PCC 7102</strain>
    </source>
</reference>
<reference evidence="3" key="2">
    <citation type="journal article" date="2019" name="Genome Biol. Evol.">
        <title>Day and night: Metabolic profiles and evolutionary relationships of six axenic non-marine cyanobacteria.</title>
        <authorList>
            <person name="Will S.E."/>
            <person name="Henke P."/>
            <person name="Boedeker C."/>
            <person name="Huang S."/>
            <person name="Brinkmann H."/>
            <person name="Rohde M."/>
            <person name="Jarek M."/>
            <person name="Friedl T."/>
            <person name="Seufert S."/>
            <person name="Schumacher M."/>
            <person name="Overmann J."/>
            <person name="Neumann-Schaal M."/>
            <person name="Petersen J."/>
        </authorList>
    </citation>
    <scope>NUCLEOTIDE SEQUENCE [LARGE SCALE GENOMIC DNA]</scope>
    <source>
        <strain evidence="3">PCC 7102</strain>
    </source>
</reference>
<dbReference type="PROSITE" id="PS00101">
    <property type="entry name" value="HEXAPEP_TRANSFERASES"/>
    <property type="match status" value="1"/>
</dbReference>
<evidence type="ECO:0000313" key="4">
    <source>
        <dbReference type="Proteomes" id="UP000271624"/>
    </source>
</evidence>
<dbReference type="RefSeq" id="WP_127084919.1">
    <property type="nucleotide sequence ID" value="NZ_RSCL01000020.1"/>
</dbReference>
<dbReference type="InterPro" id="IPR051159">
    <property type="entry name" value="Hexapeptide_acetyltransf"/>
</dbReference>
<evidence type="ECO:0000256" key="1">
    <source>
        <dbReference type="ARBA" id="ARBA00022679"/>
    </source>
</evidence>
<keyword evidence="1" id="KW-0808">Transferase</keyword>
<proteinExistence type="predicted"/>
<dbReference type="Pfam" id="PF00132">
    <property type="entry name" value="Hexapep"/>
    <property type="match status" value="1"/>
</dbReference>
<dbReference type="PANTHER" id="PTHR23416:SF78">
    <property type="entry name" value="LIPOPOLYSACCHARIDE BIOSYNTHESIS O-ACETYL TRANSFERASE WBBJ-RELATED"/>
    <property type="match status" value="1"/>
</dbReference>
<dbReference type="GO" id="GO:0016740">
    <property type="term" value="F:transferase activity"/>
    <property type="evidence" value="ECO:0007669"/>
    <property type="project" value="UniProtKB-KW"/>
</dbReference>
<evidence type="ECO:0000313" key="3">
    <source>
        <dbReference type="EMBL" id="RUT01207.1"/>
    </source>
</evidence>
<dbReference type="EMBL" id="RSCL01000020">
    <property type="protein sequence ID" value="RUT01207.1"/>
    <property type="molecule type" value="Genomic_DNA"/>
</dbReference>
<dbReference type="InterPro" id="IPR018357">
    <property type="entry name" value="Hexapep_transf_CS"/>
</dbReference>
<organism evidence="3 4">
    <name type="scientific">Dulcicalothrix desertica PCC 7102</name>
    <dbReference type="NCBI Taxonomy" id="232991"/>
    <lineage>
        <taxon>Bacteria</taxon>
        <taxon>Bacillati</taxon>
        <taxon>Cyanobacteriota</taxon>
        <taxon>Cyanophyceae</taxon>
        <taxon>Nostocales</taxon>
        <taxon>Calotrichaceae</taxon>
        <taxon>Dulcicalothrix</taxon>
    </lineage>
</organism>
<keyword evidence="4" id="KW-1185">Reference proteome</keyword>
<dbReference type="PANTHER" id="PTHR23416">
    <property type="entry name" value="SIALIC ACID SYNTHASE-RELATED"/>
    <property type="match status" value="1"/>
</dbReference>
<dbReference type="Gene3D" id="2.160.10.10">
    <property type="entry name" value="Hexapeptide repeat proteins"/>
    <property type="match status" value="2"/>
</dbReference>
<dbReference type="GO" id="GO:0043886">
    <property type="term" value="F:structural constituent of carboxysome shell"/>
    <property type="evidence" value="ECO:0007669"/>
    <property type="project" value="UniProtKB-ARBA"/>
</dbReference>
<dbReference type="OrthoDB" id="9815592at2"/>
<dbReference type="GO" id="GO:0031470">
    <property type="term" value="C:carboxysome"/>
    <property type="evidence" value="ECO:0007669"/>
    <property type="project" value="UniProtKB-ARBA"/>
</dbReference>
<gene>
    <name evidence="3" type="ORF">DSM106972_067580</name>
</gene>
<dbReference type="AlphaFoldDB" id="A0A3S1AIA7"/>
<keyword evidence="2" id="KW-0677">Repeat</keyword>